<dbReference type="SMART" id="SM00028">
    <property type="entry name" value="TPR"/>
    <property type="match status" value="3"/>
</dbReference>
<name>A0AAC9ADW4_9ALTE</name>
<dbReference type="GO" id="GO:0035269">
    <property type="term" value="P:protein O-linked glycosylation via mannose"/>
    <property type="evidence" value="ECO:0007669"/>
    <property type="project" value="TreeGrafter"/>
</dbReference>
<dbReference type="InterPro" id="IPR018392">
    <property type="entry name" value="LysM"/>
</dbReference>
<dbReference type="InterPro" id="IPR019734">
    <property type="entry name" value="TPR_rpt"/>
</dbReference>
<dbReference type="InterPro" id="IPR011990">
    <property type="entry name" value="TPR-like_helical_dom_sf"/>
</dbReference>
<accession>A0AAC9ADW4</accession>
<feature type="repeat" description="TPR" evidence="1">
    <location>
        <begin position="76"/>
        <end position="109"/>
    </location>
</feature>
<dbReference type="SMART" id="SM00257">
    <property type="entry name" value="LysM"/>
    <property type="match status" value="1"/>
</dbReference>
<dbReference type="PROSITE" id="PS51782">
    <property type="entry name" value="LYSM"/>
    <property type="match status" value="1"/>
</dbReference>
<dbReference type="PROSITE" id="PS51257">
    <property type="entry name" value="PROKAR_LIPOPROTEIN"/>
    <property type="match status" value="1"/>
</dbReference>
<feature type="compositionally biased region" description="Polar residues" evidence="2">
    <location>
        <begin position="270"/>
        <end position="282"/>
    </location>
</feature>
<dbReference type="PROSITE" id="PS50005">
    <property type="entry name" value="TPR"/>
    <property type="match status" value="3"/>
</dbReference>
<organism evidence="4 5">
    <name type="scientific">Alteromonas mediterranea</name>
    <dbReference type="NCBI Taxonomy" id="314275"/>
    <lineage>
        <taxon>Bacteria</taxon>
        <taxon>Pseudomonadati</taxon>
        <taxon>Pseudomonadota</taxon>
        <taxon>Gammaproteobacteria</taxon>
        <taxon>Alteromonadales</taxon>
        <taxon>Alteromonadaceae</taxon>
        <taxon>Alteromonas/Salinimonas group</taxon>
        <taxon>Alteromonas</taxon>
    </lineage>
</organism>
<proteinExistence type="predicted"/>
<dbReference type="PANTHER" id="PTHR44395">
    <property type="match status" value="1"/>
</dbReference>
<protein>
    <submittedName>
        <fullName evidence="4">ATP-dependent protease</fullName>
    </submittedName>
</protein>
<evidence type="ECO:0000313" key="4">
    <source>
        <dbReference type="EMBL" id="AMJ79251.1"/>
    </source>
</evidence>
<dbReference type="GO" id="GO:0000030">
    <property type="term" value="F:mannosyltransferase activity"/>
    <property type="evidence" value="ECO:0007669"/>
    <property type="project" value="TreeGrafter"/>
</dbReference>
<dbReference type="Proteomes" id="UP000061468">
    <property type="component" value="Chromosome"/>
</dbReference>
<dbReference type="AlphaFoldDB" id="A0AAC9ADW4"/>
<dbReference type="RefSeq" id="WP_012518998.1">
    <property type="nucleotide sequence ID" value="NZ_CP013928.1"/>
</dbReference>
<dbReference type="Gene3D" id="3.10.350.10">
    <property type="entry name" value="LysM domain"/>
    <property type="match status" value="1"/>
</dbReference>
<keyword evidence="1" id="KW-0802">TPR repeat</keyword>
<dbReference type="EMBL" id="CP013928">
    <property type="protein sequence ID" value="AMJ79251.1"/>
    <property type="molecule type" value="Genomic_DNA"/>
</dbReference>
<feature type="compositionally biased region" description="Polar residues" evidence="2">
    <location>
        <begin position="322"/>
        <end position="340"/>
    </location>
</feature>
<dbReference type="CDD" id="cd00118">
    <property type="entry name" value="LysM"/>
    <property type="match status" value="1"/>
</dbReference>
<feature type="repeat" description="TPR" evidence="1">
    <location>
        <begin position="146"/>
        <end position="179"/>
    </location>
</feature>
<dbReference type="Pfam" id="PF01476">
    <property type="entry name" value="LysM"/>
    <property type="match status" value="1"/>
</dbReference>
<gene>
    <name evidence="4" type="ORF">AV942_13595</name>
</gene>
<dbReference type="GO" id="GO:0008233">
    <property type="term" value="F:peptidase activity"/>
    <property type="evidence" value="ECO:0007669"/>
    <property type="project" value="UniProtKB-KW"/>
</dbReference>
<evidence type="ECO:0000256" key="2">
    <source>
        <dbReference type="SAM" id="MobiDB-lite"/>
    </source>
</evidence>
<evidence type="ECO:0000259" key="3">
    <source>
        <dbReference type="PROSITE" id="PS51782"/>
    </source>
</evidence>
<keyword evidence="4" id="KW-0645">Protease</keyword>
<dbReference type="Pfam" id="PF13432">
    <property type="entry name" value="TPR_16"/>
    <property type="match status" value="2"/>
</dbReference>
<dbReference type="GO" id="GO:0006508">
    <property type="term" value="P:proteolysis"/>
    <property type="evidence" value="ECO:0007669"/>
    <property type="project" value="UniProtKB-KW"/>
</dbReference>
<evidence type="ECO:0000256" key="1">
    <source>
        <dbReference type="PROSITE-ProRule" id="PRU00339"/>
    </source>
</evidence>
<feature type="domain" description="LysM" evidence="3">
    <location>
        <begin position="345"/>
        <end position="389"/>
    </location>
</feature>
<dbReference type="Gene3D" id="1.25.40.10">
    <property type="entry name" value="Tetratricopeptide repeat domain"/>
    <property type="match status" value="1"/>
</dbReference>
<keyword evidence="4" id="KW-0378">Hydrolase</keyword>
<dbReference type="InterPro" id="IPR036779">
    <property type="entry name" value="LysM_dom_sf"/>
</dbReference>
<dbReference type="PANTHER" id="PTHR44395:SF1">
    <property type="entry name" value="PROTEIN O-MANNOSYL-TRANSFERASE TMTC3"/>
    <property type="match status" value="1"/>
</dbReference>
<reference evidence="4 5" key="1">
    <citation type="submission" date="2015-12" db="EMBL/GenBank/DDBJ databases">
        <title>Intraspecies pangenome expansion in the marine bacterium Alteromonas.</title>
        <authorList>
            <person name="Lopez-Perez M."/>
            <person name="Rodriguez-Valera F."/>
        </authorList>
    </citation>
    <scope>NUCLEOTIDE SEQUENCE [LARGE SCALE GENOMIC DNA]</scope>
    <source>
        <strain evidence="4 5">UM8</strain>
    </source>
</reference>
<feature type="region of interest" description="Disordered" evidence="2">
    <location>
        <begin position="270"/>
        <end position="343"/>
    </location>
</feature>
<dbReference type="NCBIfam" id="TIGR02521">
    <property type="entry name" value="type_IV_pilW"/>
    <property type="match status" value="1"/>
</dbReference>
<dbReference type="InterPro" id="IPR013360">
    <property type="entry name" value="Pilus_4_PilW"/>
</dbReference>
<feature type="repeat" description="TPR" evidence="1">
    <location>
        <begin position="42"/>
        <end position="75"/>
    </location>
</feature>
<evidence type="ECO:0000313" key="5">
    <source>
        <dbReference type="Proteomes" id="UP000061468"/>
    </source>
</evidence>
<dbReference type="SUPFAM" id="SSF48452">
    <property type="entry name" value="TPR-like"/>
    <property type="match status" value="1"/>
</dbReference>
<dbReference type="SUPFAM" id="SSF54106">
    <property type="entry name" value="LysM domain"/>
    <property type="match status" value="1"/>
</dbReference>
<feature type="compositionally biased region" description="Basic and acidic residues" evidence="2">
    <location>
        <begin position="284"/>
        <end position="295"/>
    </location>
</feature>
<sequence length="397" mass="44426">MVAGLRTSLRVSLLSAVIMVTGCVSNSQSDLYGGNFDHEEAAKTRTSLGLTYLQNNNYTQAKKNLDKALAFDPRSADVQFAMAYYYQLVGDNRRAEEFYKSAIDLAPENGDIANSYGAFKCQNGEYDKAKAYFFDAINNRLYANAAQTYENLALCAQSQGKVDEAIGYLQDALKHQPARGKTLFLLSELYAVSEQWGLAESSLSKYERVAKITPDYLWLAYEVAKGQGDLEAARDYGEMMVSVFPESELTKRYLVQRDSLQNRVVRTVKSSPVNEVESQQADAQVEKQKQGEKAEQSTTSEAELDDAGEQSQRVEPNDDEQTTTSTSPSDNEQKQNIELSEQSDKFHVVKEGENLYRISLLHNIKMATLLKWNNLENTGAIIAGQTLWLVPPNMQEE</sequence>